<organism evidence="9 10">
    <name type="scientific">Brevibacillus choshinensis</name>
    <dbReference type="NCBI Taxonomy" id="54911"/>
    <lineage>
        <taxon>Bacteria</taxon>
        <taxon>Bacillati</taxon>
        <taxon>Bacillota</taxon>
        <taxon>Bacilli</taxon>
        <taxon>Bacillales</taxon>
        <taxon>Paenibacillaceae</taxon>
        <taxon>Brevibacillus</taxon>
    </lineage>
</organism>
<comment type="cofactor">
    <cofactor evidence="1">
        <name>Cu cation</name>
        <dbReference type="ChEBI" id="CHEBI:23378"/>
    </cofactor>
</comment>
<evidence type="ECO:0000259" key="8">
    <source>
        <dbReference type="Pfam" id="PF00127"/>
    </source>
</evidence>
<comment type="subcellular location">
    <subcellularLocation>
        <location evidence="2">Periplasm</location>
    </subcellularLocation>
</comment>
<keyword evidence="3" id="KW-0813">Transport</keyword>
<evidence type="ECO:0000256" key="1">
    <source>
        <dbReference type="ARBA" id="ARBA00001935"/>
    </source>
</evidence>
<comment type="caution">
    <text evidence="9">The sequence shown here is derived from an EMBL/GenBank/DDBJ whole genome shotgun (WGS) entry which is preliminary data.</text>
</comment>
<proteinExistence type="predicted"/>
<keyword evidence="6" id="KW-0249">Electron transport</keyword>
<dbReference type="InterPro" id="IPR052721">
    <property type="entry name" value="ET_Amicyanin"/>
</dbReference>
<evidence type="ECO:0000313" key="10">
    <source>
        <dbReference type="Proteomes" id="UP000051063"/>
    </source>
</evidence>
<dbReference type="PRINTS" id="PR00155">
    <property type="entry name" value="AMICYANIN"/>
</dbReference>
<dbReference type="SUPFAM" id="SSF49503">
    <property type="entry name" value="Cupredoxins"/>
    <property type="match status" value="1"/>
</dbReference>
<name>A0ABR5N9M3_BRECH</name>
<dbReference type="PANTHER" id="PTHR36507:SF1">
    <property type="entry name" value="BLL1555 PROTEIN"/>
    <property type="match status" value="1"/>
</dbReference>
<dbReference type="Proteomes" id="UP000051063">
    <property type="component" value="Unassembled WGS sequence"/>
</dbReference>
<evidence type="ECO:0000256" key="4">
    <source>
        <dbReference type="ARBA" id="ARBA00022723"/>
    </source>
</evidence>
<protein>
    <recommendedName>
        <fullName evidence="8">Blue (type 1) copper domain-containing protein</fullName>
    </recommendedName>
</protein>
<keyword evidence="7" id="KW-0186">Copper</keyword>
<evidence type="ECO:0000256" key="6">
    <source>
        <dbReference type="ARBA" id="ARBA00022982"/>
    </source>
</evidence>
<keyword evidence="5" id="KW-0574">Periplasm</keyword>
<gene>
    <name evidence="9" type="ORF">AN963_17630</name>
</gene>
<evidence type="ECO:0000256" key="7">
    <source>
        <dbReference type="ARBA" id="ARBA00023008"/>
    </source>
</evidence>
<evidence type="ECO:0000313" key="9">
    <source>
        <dbReference type="EMBL" id="KQL47295.1"/>
    </source>
</evidence>
<dbReference type="Gene3D" id="2.60.40.420">
    <property type="entry name" value="Cupredoxins - blue copper proteins"/>
    <property type="match status" value="1"/>
</dbReference>
<dbReference type="PRINTS" id="PR00156">
    <property type="entry name" value="COPPERBLUE"/>
</dbReference>
<evidence type="ECO:0000256" key="3">
    <source>
        <dbReference type="ARBA" id="ARBA00022448"/>
    </source>
</evidence>
<dbReference type="Pfam" id="PF00127">
    <property type="entry name" value="Copper-bind"/>
    <property type="match status" value="1"/>
</dbReference>
<reference evidence="9 10" key="1">
    <citation type="submission" date="2015-09" db="EMBL/GenBank/DDBJ databases">
        <title>Genome sequencing project for genomic taxonomy and phylogenomics of Bacillus-like bacteria.</title>
        <authorList>
            <person name="Liu B."/>
            <person name="Wang J."/>
            <person name="Zhu Y."/>
            <person name="Liu G."/>
            <person name="Chen Q."/>
            <person name="Chen Z."/>
            <person name="Lan J."/>
            <person name="Che J."/>
            <person name="Ge C."/>
            <person name="Shi H."/>
            <person name="Pan Z."/>
            <person name="Liu X."/>
        </authorList>
    </citation>
    <scope>NUCLEOTIDE SEQUENCE [LARGE SCALE GENOMIC DNA]</scope>
    <source>
        <strain evidence="9 10">DSM 8552</strain>
    </source>
</reference>
<dbReference type="InterPro" id="IPR008972">
    <property type="entry name" value="Cupredoxin"/>
</dbReference>
<feature type="domain" description="Blue (type 1) copper" evidence="8">
    <location>
        <begin position="10"/>
        <end position="91"/>
    </location>
</feature>
<evidence type="ECO:0000256" key="2">
    <source>
        <dbReference type="ARBA" id="ARBA00004418"/>
    </source>
</evidence>
<dbReference type="PANTHER" id="PTHR36507">
    <property type="entry name" value="BLL1555 PROTEIN"/>
    <property type="match status" value="1"/>
</dbReference>
<keyword evidence="4" id="KW-0479">Metal-binding</keyword>
<keyword evidence="10" id="KW-1185">Reference proteome</keyword>
<sequence length="91" mass="9731">MAMPGHEAALSHTVDIQSFSFKPGSLTIEAGSTVTFKNLDDVVHTVTAKDGTFDSGPINKGTTYTATFNKPGVYSIYCKPHTFMTGTITVK</sequence>
<dbReference type="InterPro" id="IPR001235">
    <property type="entry name" value="Copper_blue_Plastocyanin"/>
</dbReference>
<dbReference type="InterPro" id="IPR002386">
    <property type="entry name" value="Amicyanin/Pseudoazurin"/>
</dbReference>
<dbReference type="EMBL" id="LJJB01000010">
    <property type="protein sequence ID" value="KQL47295.1"/>
    <property type="molecule type" value="Genomic_DNA"/>
</dbReference>
<evidence type="ECO:0000256" key="5">
    <source>
        <dbReference type="ARBA" id="ARBA00022764"/>
    </source>
</evidence>
<accession>A0ABR5N9M3</accession>
<dbReference type="InterPro" id="IPR000923">
    <property type="entry name" value="BlueCu_1"/>
</dbReference>